<proteinExistence type="predicted"/>
<sequence length="166" mass="18507">MVNRKEGEPHTADHQHAEQSGTWLHGFTEGVRQVPGQESRVSQDTAEGRDWAFVAQDEEVAMLRVCPCFNESGELPSQTPRRMGWMREQMAMMESGAPDTIHLLILVPGAVVLKVRATVTVLAETVETAAIKTPKVTCGRVRVAVLGRQMETKEQRKQKAREMGRT</sequence>
<dbReference type="Proteomes" id="UP000664940">
    <property type="component" value="Unassembled WGS sequence"/>
</dbReference>
<feature type="compositionally biased region" description="Basic and acidic residues" evidence="1">
    <location>
        <begin position="1"/>
        <end position="17"/>
    </location>
</feature>
<protein>
    <submittedName>
        <fullName evidence="2">Uncharacterized protein</fullName>
    </submittedName>
</protein>
<evidence type="ECO:0000313" key="3">
    <source>
        <dbReference type="Proteomes" id="UP000664940"/>
    </source>
</evidence>
<feature type="region of interest" description="Disordered" evidence="1">
    <location>
        <begin position="1"/>
        <end position="22"/>
    </location>
</feature>
<organism evidence="2 3">
    <name type="scientific">Phyllostomus discolor</name>
    <name type="common">pale spear-nosed bat</name>
    <dbReference type="NCBI Taxonomy" id="89673"/>
    <lineage>
        <taxon>Eukaryota</taxon>
        <taxon>Metazoa</taxon>
        <taxon>Chordata</taxon>
        <taxon>Craniata</taxon>
        <taxon>Vertebrata</taxon>
        <taxon>Euteleostomi</taxon>
        <taxon>Mammalia</taxon>
        <taxon>Eutheria</taxon>
        <taxon>Laurasiatheria</taxon>
        <taxon>Chiroptera</taxon>
        <taxon>Yangochiroptera</taxon>
        <taxon>Phyllostomidae</taxon>
        <taxon>Phyllostominae</taxon>
        <taxon>Phyllostomus</taxon>
    </lineage>
</organism>
<reference evidence="2 3" key="1">
    <citation type="journal article" date="2020" name="Nature">
        <title>Six reference-quality genomes reveal evolution of bat adaptations.</title>
        <authorList>
            <person name="Jebb D."/>
            <person name="Huang Z."/>
            <person name="Pippel M."/>
            <person name="Hughes G.M."/>
            <person name="Lavrichenko K."/>
            <person name="Devanna P."/>
            <person name="Winkler S."/>
            <person name="Jermiin L.S."/>
            <person name="Skirmuntt E.C."/>
            <person name="Katzourakis A."/>
            <person name="Burkitt-Gray L."/>
            <person name="Ray D.A."/>
            <person name="Sullivan K.A.M."/>
            <person name="Roscito J.G."/>
            <person name="Kirilenko B.M."/>
            <person name="Davalos L.M."/>
            <person name="Corthals A.P."/>
            <person name="Power M.L."/>
            <person name="Jones G."/>
            <person name="Ransome R.D."/>
            <person name="Dechmann D.K.N."/>
            <person name="Locatelli A.G."/>
            <person name="Puechmaille S.J."/>
            <person name="Fedrigo O."/>
            <person name="Jarvis E.D."/>
            <person name="Hiller M."/>
            <person name="Vernes S.C."/>
            <person name="Myers E.W."/>
            <person name="Teeling E.C."/>
        </authorList>
    </citation>
    <scope>NUCLEOTIDE SEQUENCE [LARGE SCALE GENOMIC DNA]</scope>
    <source>
        <strain evidence="2">Bat1K_MPI-CBG_1</strain>
    </source>
</reference>
<evidence type="ECO:0000256" key="1">
    <source>
        <dbReference type="SAM" id="MobiDB-lite"/>
    </source>
</evidence>
<name>A0A834DWD6_9CHIR</name>
<gene>
    <name evidence="2" type="ORF">HJG60_012083</name>
</gene>
<comment type="caution">
    <text evidence="2">The sequence shown here is derived from an EMBL/GenBank/DDBJ whole genome shotgun (WGS) entry which is preliminary data.</text>
</comment>
<evidence type="ECO:0000313" key="2">
    <source>
        <dbReference type="EMBL" id="KAF6095111.1"/>
    </source>
</evidence>
<accession>A0A834DWD6</accession>
<dbReference type="EMBL" id="JABVXQ010000008">
    <property type="protein sequence ID" value="KAF6095111.1"/>
    <property type="molecule type" value="Genomic_DNA"/>
</dbReference>
<dbReference type="AlphaFoldDB" id="A0A834DWD6"/>